<dbReference type="Gene3D" id="3.30.460.10">
    <property type="entry name" value="Beta Polymerase, domain 2"/>
    <property type="match status" value="1"/>
</dbReference>
<evidence type="ECO:0000313" key="4">
    <source>
        <dbReference type="Proteomes" id="UP001151234"/>
    </source>
</evidence>
<proteinExistence type="inferred from homology"/>
<protein>
    <recommendedName>
        <fullName evidence="2">Ribosomal silencing factor RsfS</fullName>
    </recommendedName>
</protein>
<keyword evidence="2" id="KW-0810">Translation regulation</keyword>
<comment type="subcellular location">
    <subcellularLocation>
        <location evidence="2">Cytoplasm</location>
    </subcellularLocation>
</comment>
<comment type="subunit">
    <text evidence="2">Interacts with ribosomal protein uL14 (rplN).</text>
</comment>
<dbReference type="Proteomes" id="UP001151234">
    <property type="component" value="Unassembled WGS sequence"/>
</dbReference>
<keyword evidence="2" id="KW-0678">Repressor</keyword>
<dbReference type="HAMAP" id="MF_01477">
    <property type="entry name" value="Iojap_RsfS"/>
    <property type="match status" value="1"/>
</dbReference>
<dbReference type="AlphaFoldDB" id="A0A9X3UMU7"/>
<organism evidence="3 4">
    <name type="scientific">Hoeflea prorocentri</name>
    <dbReference type="NCBI Taxonomy" id="1922333"/>
    <lineage>
        <taxon>Bacteria</taxon>
        <taxon>Pseudomonadati</taxon>
        <taxon>Pseudomonadota</taxon>
        <taxon>Alphaproteobacteria</taxon>
        <taxon>Hyphomicrobiales</taxon>
        <taxon>Rhizobiaceae</taxon>
        <taxon>Hoeflea</taxon>
    </lineage>
</organism>
<dbReference type="GO" id="GO:0043023">
    <property type="term" value="F:ribosomal large subunit binding"/>
    <property type="evidence" value="ECO:0007669"/>
    <property type="project" value="TreeGrafter"/>
</dbReference>
<comment type="similarity">
    <text evidence="1 2">Belongs to the Iojap/RsfS family.</text>
</comment>
<evidence type="ECO:0000256" key="2">
    <source>
        <dbReference type="HAMAP-Rule" id="MF_01477"/>
    </source>
</evidence>
<keyword evidence="2" id="KW-0963">Cytoplasm</keyword>
<dbReference type="EMBL" id="JAPJZI010000002">
    <property type="protein sequence ID" value="MDA5401256.1"/>
    <property type="molecule type" value="Genomic_DNA"/>
</dbReference>
<dbReference type="PANTHER" id="PTHR21043">
    <property type="entry name" value="IOJAP SUPERFAMILY ORTHOLOG"/>
    <property type="match status" value="1"/>
</dbReference>
<dbReference type="GO" id="GO:0005737">
    <property type="term" value="C:cytoplasm"/>
    <property type="evidence" value="ECO:0007669"/>
    <property type="project" value="UniProtKB-SubCell"/>
</dbReference>
<gene>
    <name evidence="2 3" type="primary">rsfS</name>
    <name evidence="3" type="ORF">OQ273_21970</name>
</gene>
<dbReference type="GO" id="GO:0090071">
    <property type="term" value="P:negative regulation of ribosome biogenesis"/>
    <property type="evidence" value="ECO:0007669"/>
    <property type="project" value="UniProtKB-UniRule"/>
</dbReference>
<evidence type="ECO:0000313" key="3">
    <source>
        <dbReference type="EMBL" id="MDA5401256.1"/>
    </source>
</evidence>
<dbReference type="GO" id="GO:0042256">
    <property type="term" value="P:cytosolic ribosome assembly"/>
    <property type="evidence" value="ECO:0007669"/>
    <property type="project" value="UniProtKB-UniRule"/>
</dbReference>
<dbReference type="NCBIfam" id="TIGR00090">
    <property type="entry name" value="rsfS_iojap_ybeB"/>
    <property type="match status" value="1"/>
</dbReference>
<dbReference type="PANTHER" id="PTHR21043:SF0">
    <property type="entry name" value="MITOCHONDRIAL ASSEMBLY OF RIBOSOMAL LARGE SUBUNIT PROTEIN 1"/>
    <property type="match status" value="1"/>
</dbReference>
<dbReference type="GO" id="GO:0017148">
    <property type="term" value="P:negative regulation of translation"/>
    <property type="evidence" value="ECO:0007669"/>
    <property type="project" value="UniProtKB-UniRule"/>
</dbReference>
<dbReference type="RefSeq" id="WP_267993573.1">
    <property type="nucleotide sequence ID" value="NZ_JAPJZI010000002.1"/>
</dbReference>
<comment type="caution">
    <text evidence="3">The sequence shown here is derived from an EMBL/GenBank/DDBJ whole genome shotgun (WGS) entry which is preliminary data.</text>
</comment>
<accession>A0A9X3UMU7</accession>
<dbReference type="InterPro" id="IPR043519">
    <property type="entry name" value="NT_sf"/>
</dbReference>
<evidence type="ECO:0000256" key="1">
    <source>
        <dbReference type="ARBA" id="ARBA00010574"/>
    </source>
</evidence>
<keyword evidence="4" id="KW-1185">Reference proteome</keyword>
<dbReference type="Pfam" id="PF02410">
    <property type="entry name" value="RsfS"/>
    <property type="match status" value="1"/>
</dbReference>
<dbReference type="SUPFAM" id="SSF81301">
    <property type="entry name" value="Nucleotidyltransferase"/>
    <property type="match status" value="1"/>
</dbReference>
<name>A0A9X3UMU7_9HYPH</name>
<sequence>MLQKGKTLRTAHSKGNAASVSSSALESGNAAFHALKLVLASLEESKAEDVVSIDITGKSALGDHMVVSSGRSSRHVTAICDHLLRELKSAGFGSAKVEGLSHGDWVLIDAGDIIVHVFRPEVREFYNIEKMWMAPEVEEDTVH</sequence>
<dbReference type="InterPro" id="IPR004394">
    <property type="entry name" value="Iojap/RsfS/C7orf30"/>
</dbReference>
<comment type="function">
    <text evidence="2">Functions as a ribosomal silencing factor. Interacts with ribosomal protein uL14 (rplN), blocking formation of intersubunit bridge B8. Prevents association of the 30S and 50S ribosomal subunits and the formation of functional ribosomes, thus repressing translation.</text>
</comment>
<reference evidence="3" key="1">
    <citation type="submission" date="2022-11" db="EMBL/GenBank/DDBJ databases">
        <title>Draft genome sequence of Hoeflea poritis E7-10 and Hoeflea prorocentri PM5-8, separated from scleractinian coral Porites lutea and marine dinoflagellate.</title>
        <authorList>
            <person name="Zhang G."/>
            <person name="Wei Q."/>
            <person name="Cai L."/>
        </authorList>
    </citation>
    <scope>NUCLEOTIDE SEQUENCE</scope>
    <source>
        <strain evidence="3">PM5-8</strain>
    </source>
</reference>